<sequence>MVKRIGPALLSLLVVACGDDKECKLDDPESCAENLVCEKVSGQEKPLCFAPLQVEGKVFDLSSGAAIPNAEVTALDANGAPVSGVAVSGADGHYSLRIPTERSDDKGTPVGARLTLRAGAQNYEPFPSGIRVALPLDTSGAASTEEEKPWVVSSAQTDVGLISLPSTDQGLPAVSGTVEVSSGQSALVVVEGNGRAYSAVADTSGHWKVFNVQPGGGYKAQAYVKGANFTPADVSVQPSVTTTGVALRKAAGAGATLSGTVQLVAGANGAGTSVVMVVESTFNAALIRGEVPPGLRAPEPGTAPNISGAYSISGVPDGKYVVLAAFENDGNVRDPDPNISGTQIAHITVTNGTPSASPSFKVTGAIQMVAPGAGETTELVTGTPNFSWKPYSSAKAYELRVFDSQGTKVWENLAVPSDAQNGAGNVEVAYGGTALRPGLVYQWRATAKGNAGNPISNTEELRGLFSVQ</sequence>
<protein>
    <recommendedName>
        <fullName evidence="3">Carboxypeptidase regulatory-like domain-containing protein</fullName>
    </recommendedName>
</protein>
<proteinExistence type="predicted"/>
<accession>A0A085WRX1</accession>
<name>A0A085WRX1_9BACT</name>
<evidence type="ECO:0000313" key="1">
    <source>
        <dbReference type="EMBL" id="KFE70434.1"/>
    </source>
</evidence>
<dbReference type="Proteomes" id="UP000028725">
    <property type="component" value="Unassembled WGS sequence"/>
</dbReference>
<dbReference type="STRING" id="394096.DB31_5476"/>
<evidence type="ECO:0000313" key="2">
    <source>
        <dbReference type="Proteomes" id="UP000028725"/>
    </source>
</evidence>
<dbReference type="Pfam" id="PF25788">
    <property type="entry name" value="Ig_Rha78A_N"/>
    <property type="match status" value="1"/>
</dbReference>
<dbReference type="AlphaFoldDB" id="A0A085WRX1"/>
<organism evidence="1 2">
    <name type="scientific">Hyalangium minutum</name>
    <dbReference type="NCBI Taxonomy" id="394096"/>
    <lineage>
        <taxon>Bacteria</taxon>
        <taxon>Pseudomonadati</taxon>
        <taxon>Myxococcota</taxon>
        <taxon>Myxococcia</taxon>
        <taxon>Myxococcales</taxon>
        <taxon>Cystobacterineae</taxon>
        <taxon>Archangiaceae</taxon>
        <taxon>Hyalangium</taxon>
    </lineage>
</organism>
<comment type="caution">
    <text evidence="1">The sequence shown here is derived from an EMBL/GenBank/DDBJ whole genome shotgun (WGS) entry which is preliminary data.</text>
</comment>
<dbReference type="SUPFAM" id="SSF49464">
    <property type="entry name" value="Carboxypeptidase regulatory domain-like"/>
    <property type="match status" value="1"/>
</dbReference>
<reference evidence="1 2" key="1">
    <citation type="submission" date="2014-04" db="EMBL/GenBank/DDBJ databases">
        <title>Genome assembly of Hyalangium minutum DSM 14724.</title>
        <authorList>
            <person name="Sharma G."/>
            <person name="Subramanian S."/>
        </authorList>
    </citation>
    <scope>NUCLEOTIDE SEQUENCE [LARGE SCALE GENOMIC DNA]</scope>
    <source>
        <strain evidence="1 2">DSM 14724</strain>
    </source>
</reference>
<evidence type="ECO:0008006" key="3">
    <source>
        <dbReference type="Google" id="ProtNLM"/>
    </source>
</evidence>
<gene>
    <name evidence="1" type="ORF">DB31_5476</name>
</gene>
<dbReference type="InterPro" id="IPR008969">
    <property type="entry name" value="CarboxyPept-like_regulatory"/>
</dbReference>
<keyword evidence="2" id="KW-1185">Reference proteome</keyword>
<dbReference type="EMBL" id="JMCB01000003">
    <property type="protein sequence ID" value="KFE70434.1"/>
    <property type="molecule type" value="Genomic_DNA"/>
</dbReference>
<dbReference type="OrthoDB" id="5517837at2"/>
<dbReference type="PROSITE" id="PS51257">
    <property type="entry name" value="PROKAR_LIPOPROTEIN"/>
    <property type="match status" value="1"/>
</dbReference>
<dbReference type="Gene3D" id="2.60.40.10">
    <property type="entry name" value="Immunoglobulins"/>
    <property type="match status" value="1"/>
</dbReference>
<dbReference type="InterPro" id="IPR013783">
    <property type="entry name" value="Ig-like_fold"/>
</dbReference>
<dbReference type="RefSeq" id="WP_044185521.1">
    <property type="nucleotide sequence ID" value="NZ_JMCB01000003.1"/>
</dbReference>